<proteinExistence type="predicted"/>
<reference evidence="2" key="1">
    <citation type="submission" date="2017-10" db="EMBL/GenBank/DDBJ databases">
        <authorList>
            <person name="Regsiter A."/>
            <person name="William W."/>
        </authorList>
    </citation>
    <scope>NUCLEOTIDE SEQUENCE [LARGE SCALE GENOMIC DNA]</scope>
</reference>
<evidence type="ECO:0000313" key="1">
    <source>
        <dbReference type="EMBL" id="SOR30590.1"/>
    </source>
</evidence>
<protein>
    <submittedName>
        <fullName evidence="1">Uncharacterized protein</fullName>
    </submittedName>
</protein>
<dbReference type="Proteomes" id="UP000233769">
    <property type="component" value="Chromosome tk0001"/>
</dbReference>
<name>A0A2N9ATQ2_METEX</name>
<dbReference type="EMBL" id="LT962688">
    <property type="protein sequence ID" value="SOR30590.1"/>
    <property type="molecule type" value="Genomic_DNA"/>
</dbReference>
<organism evidence="1 2">
    <name type="scientific">Methylorubrum extorquens</name>
    <name type="common">Methylobacterium dichloromethanicum</name>
    <name type="synonym">Methylobacterium extorquens</name>
    <dbReference type="NCBI Taxonomy" id="408"/>
    <lineage>
        <taxon>Bacteria</taxon>
        <taxon>Pseudomonadati</taxon>
        <taxon>Pseudomonadota</taxon>
        <taxon>Alphaproteobacteria</taxon>
        <taxon>Hyphomicrobiales</taxon>
        <taxon>Methylobacteriaceae</taxon>
        <taxon>Methylorubrum</taxon>
    </lineage>
</organism>
<accession>A0A2N9ATQ2</accession>
<evidence type="ECO:0000313" key="2">
    <source>
        <dbReference type="Proteomes" id="UP000233769"/>
    </source>
</evidence>
<dbReference type="AlphaFoldDB" id="A0A2N9ATQ2"/>
<gene>
    <name evidence="1" type="ORF">TK0001_3988</name>
</gene>
<sequence length="82" mass="8521">MTAYADDWSGGLARTLHLPNNAVAVEVLGAGEAIRVWLRDGTACVLSAAEVSPLAAGETAQHAIRESIYRACLARQRASGAA</sequence>